<name>A0A4Q9PND5_9APHY</name>
<feature type="transmembrane region" description="Helical" evidence="1">
    <location>
        <begin position="21"/>
        <end position="47"/>
    </location>
</feature>
<reference evidence="2 3" key="1">
    <citation type="submission" date="2019-01" db="EMBL/GenBank/DDBJ databases">
        <title>Draft genome sequences of three monokaryotic isolates of the white-rot basidiomycete fungus Dichomitus squalens.</title>
        <authorList>
            <consortium name="DOE Joint Genome Institute"/>
            <person name="Lopez S.C."/>
            <person name="Andreopoulos B."/>
            <person name="Pangilinan J."/>
            <person name="Lipzen A."/>
            <person name="Riley R."/>
            <person name="Ahrendt S."/>
            <person name="Ng V."/>
            <person name="Barry K."/>
            <person name="Daum C."/>
            <person name="Grigoriev I.V."/>
            <person name="Hilden K.S."/>
            <person name="Makela M.R."/>
            <person name="de Vries R.P."/>
        </authorList>
    </citation>
    <scope>NUCLEOTIDE SEQUENCE [LARGE SCALE GENOMIC DNA]</scope>
    <source>
        <strain evidence="2 3">CBS 464.89</strain>
    </source>
</reference>
<accession>A0A4Q9PND5</accession>
<evidence type="ECO:0000313" key="2">
    <source>
        <dbReference type="EMBL" id="TBU55789.1"/>
    </source>
</evidence>
<evidence type="ECO:0000313" key="3">
    <source>
        <dbReference type="Proteomes" id="UP000292082"/>
    </source>
</evidence>
<dbReference type="EMBL" id="ML145162">
    <property type="protein sequence ID" value="TBU55789.1"/>
    <property type="molecule type" value="Genomic_DNA"/>
</dbReference>
<gene>
    <name evidence="2" type="ORF">BD310DRAFT_652349</name>
</gene>
<proteinExistence type="predicted"/>
<evidence type="ECO:0000256" key="1">
    <source>
        <dbReference type="SAM" id="Phobius"/>
    </source>
</evidence>
<keyword evidence="1" id="KW-1133">Transmembrane helix</keyword>
<dbReference type="AlphaFoldDB" id="A0A4Q9PND5"/>
<protein>
    <submittedName>
        <fullName evidence="2">Uncharacterized protein</fullName>
    </submittedName>
</protein>
<sequence length="133" mass="15248">MLYQRARCPVRVSKQCIFNKLLCGAVEHQAWLVLVPRFLAFFIAHLQLSYHTFYRTSWHLLTALHRAYYRALTALIGLLIAHFYISYHAHTTHISVIGSHSLCSTSSSVFSAQHSVFSVCSSHSVFRTGWYSL</sequence>
<organism evidence="2 3">
    <name type="scientific">Dichomitus squalens</name>
    <dbReference type="NCBI Taxonomy" id="114155"/>
    <lineage>
        <taxon>Eukaryota</taxon>
        <taxon>Fungi</taxon>
        <taxon>Dikarya</taxon>
        <taxon>Basidiomycota</taxon>
        <taxon>Agaricomycotina</taxon>
        <taxon>Agaricomycetes</taxon>
        <taxon>Polyporales</taxon>
        <taxon>Polyporaceae</taxon>
        <taxon>Dichomitus</taxon>
    </lineage>
</organism>
<feature type="transmembrane region" description="Helical" evidence="1">
    <location>
        <begin position="67"/>
        <end position="85"/>
    </location>
</feature>
<keyword evidence="1" id="KW-0812">Transmembrane</keyword>
<keyword evidence="1" id="KW-0472">Membrane</keyword>
<dbReference type="Proteomes" id="UP000292082">
    <property type="component" value="Unassembled WGS sequence"/>
</dbReference>
<keyword evidence="3" id="KW-1185">Reference proteome</keyword>